<comment type="caution">
    <text evidence="2">The sequence shown here is derived from an EMBL/GenBank/DDBJ whole genome shotgun (WGS) entry which is preliminary data.</text>
</comment>
<reference evidence="3" key="1">
    <citation type="journal article" date="2021" name="ISME J.">
        <title>Evolutionary origin and ecological implication of a unique nif island in free-living Bradyrhizobium lineages.</title>
        <authorList>
            <person name="Tao J."/>
        </authorList>
    </citation>
    <scope>NUCLEOTIDE SEQUENCE [LARGE SCALE GENOMIC DNA]</scope>
    <source>
        <strain evidence="3">SZCCT0434</strain>
    </source>
</reference>
<organism evidence="2 3">
    <name type="scientific">Bradyrhizobium jicamae</name>
    <dbReference type="NCBI Taxonomy" id="280332"/>
    <lineage>
        <taxon>Bacteria</taxon>
        <taxon>Pseudomonadati</taxon>
        <taxon>Pseudomonadota</taxon>
        <taxon>Alphaproteobacteria</taxon>
        <taxon>Hyphomicrobiales</taxon>
        <taxon>Nitrobacteraceae</taxon>
        <taxon>Bradyrhizobium</taxon>
    </lineage>
</organism>
<evidence type="ECO:0000313" key="2">
    <source>
        <dbReference type="EMBL" id="MBR0799497.1"/>
    </source>
</evidence>
<dbReference type="RefSeq" id="WP_212399824.1">
    <property type="nucleotide sequence ID" value="NZ_JAFCJH010000039.1"/>
</dbReference>
<proteinExistence type="predicted"/>
<evidence type="ECO:0000313" key="3">
    <source>
        <dbReference type="Proteomes" id="UP001315278"/>
    </source>
</evidence>
<accession>A0ABS5FRS6</accession>
<feature type="compositionally biased region" description="Basic and acidic residues" evidence="1">
    <location>
        <begin position="95"/>
        <end position="106"/>
    </location>
</feature>
<dbReference type="Proteomes" id="UP001315278">
    <property type="component" value="Unassembled WGS sequence"/>
</dbReference>
<keyword evidence="3" id="KW-1185">Reference proteome</keyword>
<evidence type="ECO:0000256" key="1">
    <source>
        <dbReference type="SAM" id="MobiDB-lite"/>
    </source>
</evidence>
<dbReference type="EMBL" id="JAFCJH010000039">
    <property type="protein sequence ID" value="MBR0799497.1"/>
    <property type="molecule type" value="Genomic_DNA"/>
</dbReference>
<gene>
    <name evidence="2" type="ORF">JQ615_29415</name>
</gene>
<protein>
    <submittedName>
        <fullName evidence="2">Uncharacterized protein</fullName>
    </submittedName>
</protein>
<feature type="compositionally biased region" description="Polar residues" evidence="1">
    <location>
        <begin position="77"/>
        <end position="86"/>
    </location>
</feature>
<feature type="compositionally biased region" description="Polar residues" evidence="1">
    <location>
        <begin position="110"/>
        <end position="120"/>
    </location>
</feature>
<name>A0ABS5FRS6_9BRAD</name>
<feature type="region of interest" description="Disordered" evidence="1">
    <location>
        <begin position="67"/>
        <end position="120"/>
    </location>
</feature>
<sequence>MTMLALLIILIFFGLGLGTGYGWREMISRRRRRLARGELPEAAVQRRKPLAAGNEAINLERLLVAANDDHSARRRPQPSTRQQGDQPVQPEEFDGAVRDLLGELNRRPQAPSSASHRLRP</sequence>